<dbReference type="AlphaFoldDB" id="Q1PWW4"/>
<dbReference type="InterPro" id="IPR014737">
    <property type="entry name" value="Transposase_Tn5-like_C"/>
</dbReference>
<name>Q1PWW4_KUEST</name>
<evidence type="ECO:0008006" key="8">
    <source>
        <dbReference type="Google" id="ProtNLM"/>
    </source>
</evidence>
<reference evidence="4 7" key="5">
    <citation type="submission" date="2020-02" db="EMBL/GenBank/DDBJ databases">
        <title>Newly sequenced genome of strain CSTR1 showed variability in Candidatus Kuenenia stuttgartiensis genomes.</title>
        <authorList>
            <person name="Ding C."/>
            <person name="Adrian L."/>
        </authorList>
    </citation>
    <scope>NUCLEOTIDE SEQUENCE [LARGE SCALE GENOMIC DNA]</scope>
    <source>
        <strain evidence="4 7">CSTR1</strain>
    </source>
</reference>
<feature type="domain" description="Transposase IS4-like" evidence="1">
    <location>
        <begin position="14"/>
        <end position="52"/>
    </location>
</feature>
<dbReference type="Proteomes" id="UP000501926">
    <property type="component" value="Chromosome"/>
</dbReference>
<dbReference type="Pfam" id="PF01609">
    <property type="entry name" value="DDE_Tnp_1"/>
    <property type="match status" value="1"/>
</dbReference>
<evidence type="ECO:0000313" key="5">
    <source>
        <dbReference type="EMBL" id="SOH05098.1"/>
    </source>
</evidence>
<protein>
    <recommendedName>
        <fullName evidence="8">Transposase Tn5 dimerisation domain-containing protein</fullName>
    </recommendedName>
</protein>
<reference evidence="3" key="2">
    <citation type="submission" date="2006-01" db="EMBL/GenBank/DDBJ databases">
        <authorList>
            <person name="Genoscope"/>
        </authorList>
    </citation>
    <scope>NUCLEOTIDE SEQUENCE</scope>
</reference>
<dbReference type="PANTHER" id="PTHR37319">
    <property type="entry name" value="TRANSPOSASE"/>
    <property type="match status" value="1"/>
</dbReference>
<dbReference type="GO" id="GO:0006313">
    <property type="term" value="P:DNA transposition"/>
    <property type="evidence" value="ECO:0007669"/>
    <property type="project" value="InterPro"/>
</dbReference>
<dbReference type="GO" id="GO:0004803">
    <property type="term" value="F:transposase activity"/>
    <property type="evidence" value="ECO:0007669"/>
    <property type="project" value="InterPro"/>
</dbReference>
<dbReference type="Gene3D" id="3.90.350.10">
    <property type="entry name" value="Transposase Inhibitor Protein From Tn5, Chain A, domain 1"/>
    <property type="match status" value="1"/>
</dbReference>
<dbReference type="InterPro" id="IPR003201">
    <property type="entry name" value="Transposase_Tn5"/>
</dbReference>
<reference evidence="3" key="1">
    <citation type="journal article" date="2006" name="Nature">
        <title>Deciphering the evolution and metabolism of an anammox bacterium from a community genome.</title>
        <authorList>
            <person name="Strous M."/>
            <person name="Pelletier E."/>
            <person name="Mangenot S."/>
            <person name="Rattei T."/>
            <person name="Lehner A."/>
            <person name="Taylor M.W."/>
            <person name="Horn M."/>
            <person name="Daims H."/>
            <person name="Bartol-Mavel D."/>
            <person name="Wincker P."/>
            <person name="Barbe V."/>
            <person name="Fonknechten N."/>
            <person name="Vallenet D."/>
            <person name="Segurens B."/>
            <person name="Schenowitz-Truong C."/>
            <person name="Medigue C."/>
            <person name="Collingro A."/>
            <person name="Snel B."/>
            <person name="Dutilh B.E."/>
            <person name="OpDenCamp H.J.M."/>
            <person name="vanDerDrift C."/>
            <person name="Cirpus I."/>
            <person name="vanDePas-Schoonen K.T."/>
            <person name="Harhangi H.R."/>
            <person name="vanNiftrik L."/>
            <person name="Schmid M."/>
            <person name="Keltjens J."/>
            <person name="vanDeVossenberg J."/>
            <person name="Kartal B."/>
            <person name="Meier H."/>
            <person name="Frishman D."/>
            <person name="Huynen M.A."/>
            <person name="Mewes H."/>
            <person name="Weissenbach J."/>
            <person name="Jetten M.S.M."/>
            <person name="Wagner M."/>
            <person name="LePaslier D."/>
        </authorList>
    </citation>
    <scope>NUCLEOTIDE SEQUENCE</scope>
</reference>
<dbReference type="InterPro" id="IPR047768">
    <property type="entry name" value="Tn5p-like"/>
</dbReference>
<dbReference type="Proteomes" id="UP000221734">
    <property type="component" value="Chromosome Kuenenia_stuttgartiensis_MBR1"/>
</dbReference>
<evidence type="ECO:0000259" key="1">
    <source>
        <dbReference type="Pfam" id="PF01609"/>
    </source>
</evidence>
<accession>Q1PWW4</accession>
<dbReference type="Pfam" id="PF02281">
    <property type="entry name" value="Dimer_Tnp_Tn5"/>
    <property type="match status" value="1"/>
</dbReference>
<reference evidence="5" key="3">
    <citation type="submission" date="2017-10" db="EMBL/GenBank/DDBJ databases">
        <authorList>
            <person name="Banno H."/>
            <person name="Chua N.-H."/>
        </authorList>
    </citation>
    <scope>NUCLEOTIDE SEQUENCE [LARGE SCALE GENOMIC DNA]</scope>
    <source>
        <strain evidence="5">Kuenenia_mbr1_ru-nijmegen</strain>
    </source>
</reference>
<organism evidence="3">
    <name type="scientific">Kuenenia stuttgartiensis</name>
    <dbReference type="NCBI Taxonomy" id="174633"/>
    <lineage>
        <taxon>Bacteria</taxon>
        <taxon>Pseudomonadati</taxon>
        <taxon>Planctomycetota</taxon>
        <taxon>Candidatus Brocadiia</taxon>
        <taxon>Candidatus Brocadiales</taxon>
        <taxon>Candidatus Brocadiaceae</taxon>
        <taxon>Candidatus Kuenenia</taxon>
    </lineage>
</organism>
<dbReference type="InterPro" id="IPR012337">
    <property type="entry name" value="RNaseH-like_sf"/>
</dbReference>
<dbReference type="KEGG" id="kst:KSMBR1_2611"/>
<keyword evidence="6" id="KW-1185">Reference proteome</keyword>
<dbReference type="PANTHER" id="PTHR37319:SF1">
    <property type="entry name" value="TRANSPOSASE TN5 DIMERISATION DOMAIN-CONTAINING PROTEIN"/>
    <property type="match status" value="1"/>
</dbReference>
<reference evidence="6" key="4">
    <citation type="submission" date="2017-10" db="EMBL/GenBank/DDBJ databases">
        <authorList>
            <person name="Frank J."/>
        </authorList>
    </citation>
    <scope>NUCLEOTIDE SEQUENCE [LARGE SCALE GENOMIC DNA]</scope>
</reference>
<dbReference type="EMBL" id="LT934425">
    <property type="protein sequence ID" value="SOH05098.1"/>
    <property type="molecule type" value="Genomic_DNA"/>
</dbReference>
<evidence type="ECO:0000313" key="3">
    <source>
        <dbReference type="EMBL" id="CAJ71726.1"/>
    </source>
</evidence>
<dbReference type="SUPFAM" id="SSF53098">
    <property type="entry name" value="Ribonuclease H-like"/>
    <property type="match status" value="1"/>
</dbReference>
<proteinExistence type="predicted"/>
<dbReference type="GO" id="GO:0003677">
    <property type="term" value="F:DNA binding"/>
    <property type="evidence" value="ECO:0007669"/>
    <property type="project" value="InterPro"/>
</dbReference>
<gene>
    <name evidence="4" type="ORF">KsCSTR_44560</name>
    <name evidence="5" type="ORF">KSMBR1_2611</name>
    <name evidence="3" type="ORF">kustc0981</name>
</gene>
<sequence length="166" mass="18919">MLLTSLPADTFRQACLVVECYLCRWQIEIYFKVLKSGCKIEERQLETAERIKPCIALYMIVAWRVLFVTMFGRECPDLPCTALLEDDEWKPVYMIAKNEAPPETPPSPGDFTVMVSSLGGYLNRKCDGSPGQKTMWVGLQRMVDFTLAWKAFGPVQPKTRNGKRCV</sequence>
<dbReference type="EMBL" id="CT573073">
    <property type="protein sequence ID" value="CAJ71726.1"/>
    <property type="molecule type" value="Genomic_DNA"/>
</dbReference>
<dbReference type="InterPro" id="IPR054836">
    <property type="entry name" value="Tn5_transposase"/>
</dbReference>
<evidence type="ECO:0000313" key="6">
    <source>
        <dbReference type="Proteomes" id="UP000221734"/>
    </source>
</evidence>
<feature type="domain" description="Transposase Tn5 dimerisation" evidence="2">
    <location>
        <begin position="60"/>
        <end position="145"/>
    </location>
</feature>
<dbReference type="InterPro" id="IPR002559">
    <property type="entry name" value="Transposase_11"/>
</dbReference>
<dbReference type="Gene3D" id="1.10.740.10">
    <property type="entry name" value="Transferase Inhibitor Protein From Tn5, Chain"/>
    <property type="match status" value="1"/>
</dbReference>
<dbReference type="NCBIfam" id="NF033590">
    <property type="entry name" value="transpos_IS4_3"/>
    <property type="match status" value="1"/>
</dbReference>
<evidence type="ECO:0000259" key="2">
    <source>
        <dbReference type="Pfam" id="PF02281"/>
    </source>
</evidence>
<dbReference type="EMBL" id="CP049055">
    <property type="protein sequence ID" value="QII13835.1"/>
    <property type="molecule type" value="Genomic_DNA"/>
</dbReference>
<evidence type="ECO:0000313" key="4">
    <source>
        <dbReference type="EMBL" id="QII13835.1"/>
    </source>
</evidence>
<evidence type="ECO:0000313" key="7">
    <source>
        <dbReference type="Proteomes" id="UP000501926"/>
    </source>
</evidence>